<accession>A0AAD8HT65</accession>
<dbReference type="SUPFAM" id="SSF51126">
    <property type="entry name" value="Pectin lyase-like"/>
    <property type="match status" value="1"/>
</dbReference>
<reference evidence="3" key="2">
    <citation type="submission" date="2023-05" db="EMBL/GenBank/DDBJ databases">
        <authorList>
            <person name="Schelkunov M.I."/>
        </authorList>
    </citation>
    <scope>NUCLEOTIDE SEQUENCE</scope>
    <source>
        <strain evidence="3">Hsosn_3</strain>
        <tissue evidence="3">Leaf</tissue>
    </source>
</reference>
<dbReference type="PANTHER" id="PTHR46634:SF3">
    <property type="entry name" value="M REDUCTASE II SUBUNIT GAMMA, PUTATIVE (DUF3741)-RELATED"/>
    <property type="match status" value="1"/>
</dbReference>
<dbReference type="InterPro" id="IPR025486">
    <property type="entry name" value="DUF4378"/>
</dbReference>
<feature type="domain" description="DUF4378" evidence="2">
    <location>
        <begin position="133"/>
        <end position="204"/>
    </location>
</feature>
<reference evidence="3" key="1">
    <citation type="submission" date="2023-02" db="EMBL/GenBank/DDBJ databases">
        <title>Genome of toxic invasive species Heracleum sosnowskyi carries increased number of genes despite the absence of recent whole-genome duplications.</title>
        <authorList>
            <person name="Schelkunov M."/>
            <person name="Shtratnikova V."/>
            <person name="Makarenko M."/>
            <person name="Klepikova A."/>
            <person name="Omelchenko D."/>
            <person name="Novikova G."/>
            <person name="Obukhova E."/>
            <person name="Bogdanov V."/>
            <person name="Penin A."/>
            <person name="Logacheva M."/>
        </authorList>
    </citation>
    <scope>NUCLEOTIDE SEQUENCE</scope>
    <source>
        <strain evidence="3">Hsosn_3</strain>
        <tissue evidence="3">Leaf</tissue>
    </source>
</reference>
<evidence type="ECO:0000256" key="1">
    <source>
        <dbReference type="SAM" id="MobiDB-lite"/>
    </source>
</evidence>
<sequence length="319" mass="35933">MTDYAQPPLIPPSSVIILSSINNSTERRKLGFFSRGTGNPVDDCCRCDPNWQRNRKRLADCGIGFGRNAIGGHDGRFHLVLQSTPNGFDLPAYSGKSNLIDKSPQVRSIARTLSQNDSCIETTLPSAADLGNELQSDTFLARFFSLESPLDPLLRDTYLGLKDKEILHEAKRIQNLVFDCVNAALGELAVYESDQWKSRPCDRVHDQSKPCSLMLPFDSEVSDPKMENTDIVRELTKTRSMTSMLKGRVSSLFFSRTNKSSKQKSSNPRDKIESAELPRHPFELSLSKFYIQQKYLRRFTWRSCSLSCSVSSPPPFSSY</sequence>
<name>A0AAD8HT65_9APIA</name>
<dbReference type="Proteomes" id="UP001237642">
    <property type="component" value="Unassembled WGS sequence"/>
</dbReference>
<dbReference type="Gene3D" id="2.160.20.10">
    <property type="entry name" value="Single-stranded right-handed beta-helix, Pectin lyase-like"/>
    <property type="match status" value="1"/>
</dbReference>
<proteinExistence type="predicted"/>
<dbReference type="Pfam" id="PF14309">
    <property type="entry name" value="DUF4378"/>
    <property type="match status" value="1"/>
</dbReference>
<evidence type="ECO:0000313" key="4">
    <source>
        <dbReference type="Proteomes" id="UP001237642"/>
    </source>
</evidence>
<dbReference type="InterPro" id="IPR011050">
    <property type="entry name" value="Pectin_lyase_fold/virulence"/>
</dbReference>
<feature type="compositionally biased region" description="Polar residues" evidence="1">
    <location>
        <begin position="255"/>
        <end position="266"/>
    </location>
</feature>
<protein>
    <recommendedName>
        <fullName evidence="2">DUF4378 domain-containing protein</fullName>
    </recommendedName>
</protein>
<evidence type="ECO:0000313" key="3">
    <source>
        <dbReference type="EMBL" id="KAK1372027.1"/>
    </source>
</evidence>
<keyword evidence="4" id="KW-1185">Reference proteome</keyword>
<comment type="caution">
    <text evidence="3">The sequence shown here is derived from an EMBL/GenBank/DDBJ whole genome shotgun (WGS) entry which is preliminary data.</text>
</comment>
<dbReference type="EMBL" id="JAUIZM010000008">
    <property type="protein sequence ID" value="KAK1372027.1"/>
    <property type="molecule type" value="Genomic_DNA"/>
</dbReference>
<feature type="region of interest" description="Disordered" evidence="1">
    <location>
        <begin position="255"/>
        <end position="274"/>
    </location>
</feature>
<gene>
    <name evidence="3" type="ORF">POM88_038119</name>
</gene>
<dbReference type="InterPro" id="IPR012334">
    <property type="entry name" value="Pectin_lyas_fold"/>
</dbReference>
<organism evidence="3 4">
    <name type="scientific">Heracleum sosnowskyi</name>
    <dbReference type="NCBI Taxonomy" id="360622"/>
    <lineage>
        <taxon>Eukaryota</taxon>
        <taxon>Viridiplantae</taxon>
        <taxon>Streptophyta</taxon>
        <taxon>Embryophyta</taxon>
        <taxon>Tracheophyta</taxon>
        <taxon>Spermatophyta</taxon>
        <taxon>Magnoliopsida</taxon>
        <taxon>eudicotyledons</taxon>
        <taxon>Gunneridae</taxon>
        <taxon>Pentapetalae</taxon>
        <taxon>asterids</taxon>
        <taxon>campanulids</taxon>
        <taxon>Apiales</taxon>
        <taxon>Apiaceae</taxon>
        <taxon>Apioideae</taxon>
        <taxon>apioid superclade</taxon>
        <taxon>Tordylieae</taxon>
        <taxon>Tordyliinae</taxon>
        <taxon>Heracleum</taxon>
    </lineage>
</organism>
<dbReference type="PANTHER" id="PTHR46634">
    <property type="entry name" value="M REDUCTASE II SUBUNIT GAMMA, PUTATIVE (DUF3741)-RELATED"/>
    <property type="match status" value="1"/>
</dbReference>
<dbReference type="AlphaFoldDB" id="A0AAD8HT65"/>
<evidence type="ECO:0000259" key="2">
    <source>
        <dbReference type="Pfam" id="PF14309"/>
    </source>
</evidence>